<protein>
    <submittedName>
        <fullName evidence="6">Uncharacterized protein AlNc14C102G6095</fullName>
    </submittedName>
</protein>
<dbReference type="InterPro" id="IPR002110">
    <property type="entry name" value="Ankyrin_rpt"/>
</dbReference>
<dbReference type="PROSITE" id="PS50297">
    <property type="entry name" value="ANK_REP_REGION"/>
    <property type="match status" value="2"/>
</dbReference>
<sequence length="487" mass="54544">MRPFFVQVNVGSAGNTILEKYTLGDVLLCKSHRGKLQEIMFLLEQVHSDINYRNQNGCAALHGAAASGQLEVVQWMLQFPGIDSAAVDDDHQTPLHYAAFYGHLEVVQALVEHGVPLDIPDKFGRLVHCSAALNGHLDVVRYLLEECENPIDMNAIDEYGGTCLHWAASRGRKEVVQYLCTHGIDVHITSYVSQYYFHDSFDHTQSGSQDNKTAYQLAKDKHKQKCVQFLKSWYEMSQKFVHAAEIGDTDELYRMIAEINDSYSIRCLRDKVYCVVKNGKNAIHWAAESGHLLALKLLCEHSSIWTDADKFGHNALHCAALGGNKECAFWLIRKSLNASELLTSTLTNKSPSRCAFEAGHSALAAKLQAWEEGNDEYTNSDGESLPSSHNSSLQISNEDTSNNARGNIDTVHNWLKSLDMDEYTANFKKDGFDTLRGVATIDENDLIDMQVKKGHRRVVLSHIEELRNHLAISDEQLSTKQNSDSPC</sequence>
<dbReference type="SUPFAM" id="SSF48403">
    <property type="entry name" value="Ankyrin repeat"/>
    <property type="match status" value="1"/>
</dbReference>
<accession>F0WHL5</accession>
<evidence type="ECO:0000259" key="5">
    <source>
        <dbReference type="PROSITE" id="PS50105"/>
    </source>
</evidence>
<feature type="domain" description="SAM" evidence="5">
    <location>
        <begin position="406"/>
        <end position="469"/>
    </location>
</feature>
<name>F0WHL5_9STRA</name>
<evidence type="ECO:0000313" key="6">
    <source>
        <dbReference type="EMBL" id="CCA20754.1"/>
    </source>
</evidence>
<evidence type="ECO:0000256" key="2">
    <source>
        <dbReference type="ARBA" id="ARBA00023043"/>
    </source>
</evidence>
<feature type="repeat" description="ANK" evidence="3">
    <location>
        <begin position="90"/>
        <end position="122"/>
    </location>
</feature>
<keyword evidence="1" id="KW-0677">Repeat</keyword>
<dbReference type="Pfam" id="PF00536">
    <property type="entry name" value="SAM_1"/>
    <property type="match status" value="1"/>
</dbReference>
<dbReference type="PROSITE" id="PS50088">
    <property type="entry name" value="ANK_REPEAT"/>
    <property type="match status" value="2"/>
</dbReference>
<gene>
    <name evidence="6" type="primary">AlNc14C102G6095</name>
    <name evidence="6" type="ORF">ALNC14_068970</name>
</gene>
<dbReference type="PANTHER" id="PTHR24198">
    <property type="entry name" value="ANKYRIN REPEAT AND PROTEIN KINASE DOMAIN-CONTAINING PROTEIN"/>
    <property type="match status" value="1"/>
</dbReference>
<dbReference type="Gene3D" id="1.10.150.50">
    <property type="entry name" value="Transcription Factor, Ets-1"/>
    <property type="match status" value="1"/>
</dbReference>
<dbReference type="Pfam" id="PF12796">
    <property type="entry name" value="Ank_2"/>
    <property type="match status" value="3"/>
</dbReference>
<evidence type="ECO:0000256" key="3">
    <source>
        <dbReference type="PROSITE-ProRule" id="PRU00023"/>
    </source>
</evidence>
<reference evidence="6" key="1">
    <citation type="journal article" date="2011" name="PLoS Biol.">
        <title>Gene gain and loss during evolution of obligate parasitism in the white rust pathogen of Arabidopsis thaliana.</title>
        <authorList>
            <person name="Kemen E."/>
            <person name="Gardiner A."/>
            <person name="Schultz-Larsen T."/>
            <person name="Kemen A.C."/>
            <person name="Balmuth A.L."/>
            <person name="Robert-Seilaniantz A."/>
            <person name="Bailey K."/>
            <person name="Holub E."/>
            <person name="Studholme D.J."/>
            <person name="Maclean D."/>
            <person name="Jones J.D."/>
        </authorList>
    </citation>
    <scope>NUCLEOTIDE SEQUENCE</scope>
</reference>
<dbReference type="PROSITE" id="PS50105">
    <property type="entry name" value="SAM_DOMAIN"/>
    <property type="match status" value="1"/>
</dbReference>
<dbReference type="InterPro" id="IPR001660">
    <property type="entry name" value="SAM"/>
</dbReference>
<dbReference type="AlphaFoldDB" id="F0WHL5"/>
<dbReference type="InterPro" id="IPR013761">
    <property type="entry name" value="SAM/pointed_sf"/>
</dbReference>
<dbReference type="SUPFAM" id="SSF47769">
    <property type="entry name" value="SAM/Pointed domain"/>
    <property type="match status" value="1"/>
</dbReference>
<dbReference type="PANTHER" id="PTHR24198:SF165">
    <property type="entry name" value="ANKYRIN REPEAT-CONTAINING PROTEIN-RELATED"/>
    <property type="match status" value="1"/>
</dbReference>
<reference evidence="6" key="2">
    <citation type="submission" date="2011-02" db="EMBL/GenBank/DDBJ databases">
        <authorList>
            <person name="MacLean D."/>
        </authorList>
    </citation>
    <scope>NUCLEOTIDE SEQUENCE</scope>
</reference>
<dbReference type="HOGENOM" id="CLU_031515_0_0_1"/>
<feature type="repeat" description="ANK" evidence="3">
    <location>
        <begin position="159"/>
        <end position="191"/>
    </location>
</feature>
<organism evidence="6">
    <name type="scientific">Albugo laibachii Nc14</name>
    <dbReference type="NCBI Taxonomy" id="890382"/>
    <lineage>
        <taxon>Eukaryota</taxon>
        <taxon>Sar</taxon>
        <taxon>Stramenopiles</taxon>
        <taxon>Oomycota</taxon>
        <taxon>Peronosporomycetes</taxon>
        <taxon>Albuginales</taxon>
        <taxon>Albuginaceae</taxon>
        <taxon>Albugo</taxon>
    </lineage>
</organism>
<dbReference type="EMBL" id="FR824147">
    <property type="protein sequence ID" value="CCA20754.1"/>
    <property type="molecule type" value="Genomic_DNA"/>
</dbReference>
<keyword evidence="2 3" id="KW-0040">ANK repeat</keyword>
<evidence type="ECO:0000256" key="4">
    <source>
        <dbReference type="SAM" id="MobiDB-lite"/>
    </source>
</evidence>
<evidence type="ECO:0000256" key="1">
    <source>
        <dbReference type="ARBA" id="ARBA00022737"/>
    </source>
</evidence>
<dbReference type="SMART" id="SM00248">
    <property type="entry name" value="ANK"/>
    <property type="match status" value="6"/>
</dbReference>
<dbReference type="Gene3D" id="1.25.40.20">
    <property type="entry name" value="Ankyrin repeat-containing domain"/>
    <property type="match status" value="2"/>
</dbReference>
<proteinExistence type="predicted"/>
<feature type="region of interest" description="Disordered" evidence="4">
    <location>
        <begin position="375"/>
        <end position="406"/>
    </location>
</feature>
<dbReference type="SMART" id="SM00454">
    <property type="entry name" value="SAM"/>
    <property type="match status" value="1"/>
</dbReference>
<dbReference type="PRINTS" id="PR01415">
    <property type="entry name" value="ANKYRIN"/>
</dbReference>
<dbReference type="InterPro" id="IPR036770">
    <property type="entry name" value="Ankyrin_rpt-contain_sf"/>
</dbReference>
<feature type="compositionally biased region" description="Polar residues" evidence="4">
    <location>
        <begin position="376"/>
        <end position="405"/>
    </location>
</feature>